<gene>
    <name evidence="2" type="ORF">F3K02_01925</name>
</gene>
<dbReference type="InterPro" id="IPR012349">
    <property type="entry name" value="Split_barrel_FMN-bd"/>
</dbReference>
<name>A0A7Y8GTP0_9BURK</name>
<sequence>MMARGVSVIVSSCGHDLTPSLMRAVGSQISPQGDRITVFLNRQQSTQLLRDVASTGRVAVVFSEPHSHRTVQLKSREARLREVTPDDVPALQRYLRAMQGELGRIGLGPDFAAAMLAHRFEDLSAIEFTPAQAFDQTPGPNAGQPLRGKP</sequence>
<comment type="caution">
    <text evidence="2">The sequence shown here is derived from an EMBL/GenBank/DDBJ whole genome shotgun (WGS) entry which is preliminary data.</text>
</comment>
<feature type="region of interest" description="Disordered" evidence="1">
    <location>
        <begin position="131"/>
        <end position="150"/>
    </location>
</feature>
<proteinExistence type="predicted"/>
<dbReference type="Proteomes" id="UP000545507">
    <property type="component" value="Unassembled WGS sequence"/>
</dbReference>
<keyword evidence="3" id="KW-1185">Reference proteome</keyword>
<reference evidence="2 3" key="1">
    <citation type="submission" date="2019-09" db="EMBL/GenBank/DDBJ databases">
        <title>Hydrogenophaga aromatica sp. nov., isolated from a para-xylene-degrading enrichment culture.</title>
        <authorList>
            <person name="Tancsics A."/>
            <person name="Banerjee S."/>
        </authorList>
    </citation>
    <scope>NUCLEOTIDE SEQUENCE [LARGE SCALE GENOMIC DNA]</scope>
    <source>
        <strain evidence="2 3">D2P1</strain>
    </source>
</reference>
<evidence type="ECO:0000313" key="3">
    <source>
        <dbReference type="Proteomes" id="UP000545507"/>
    </source>
</evidence>
<evidence type="ECO:0000313" key="2">
    <source>
        <dbReference type="EMBL" id="NWF44013.1"/>
    </source>
</evidence>
<protein>
    <submittedName>
        <fullName evidence="2">Uncharacterized protein</fullName>
    </submittedName>
</protein>
<dbReference type="Gene3D" id="2.30.110.10">
    <property type="entry name" value="Electron Transport, Fmn-binding Protein, Chain A"/>
    <property type="match status" value="1"/>
</dbReference>
<evidence type="ECO:0000256" key="1">
    <source>
        <dbReference type="SAM" id="MobiDB-lite"/>
    </source>
</evidence>
<accession>A0A7Y8GTP0</accession>
<organism evidence="2 3">
    <name type="scientific">Hydrogenophaga aromaticivorans</name>
    <dbReference type="NCBI Taxonomy" id="2610898"/>
    <lineage>
        <taxon>Bacteria</taxon>
        <taxon>Pseudomonadati</taxon>
        <taxon>Pseudomonadota</taxon>
        <taxon>Betaproteobacteria</taxon>
        <taxon>Burkholderiales</taxon>
        <taxon>Comamonadaceae</taxon>
        <taxon>Hydrogenophaga</taxon>
    </lineage>
</organism>
<dbReference type="EMBL" id="VYGV01000001">
    <property type="protein sequence ID" value="NWF44013.1"/>
    <property type="molecule type" value="Genomic_DNA"/>
</dbReference>
<dbReference type="AlphaFoldDB" id="A0A7Y8GTP0"/>